<keyword evidence="2" id="KW-1185">Reference proteome</keyword>
<name>A0A835IPM0_9MAGN</name>
<evidence type="ECO:0000313" key="2">
    <source>
        <dbReference type="Proteomes" id="UP000631114"/>
    </source>
</evidence>
<proteinExistence type="predicted"/>
<evidence type="ECO:0000313" key="1">
    <source>
        <dbReference type="EMBL" id="KAF9619378.1"/>
    </source>
</evidence>
<dbReference type="AlphaFoldDB" id="A0A835IPM0"/>
<dbReference type="Proteomes" id="UP000631114">
    <property type="component" value="Unassembled WGS sequence"/>
</dbReference>
<protein>
    <submittedName>
        <fullName evidence="1">Uncharacterized protein</fullName>
    </submittedName>
</protein>
<sequence>MFKTSLKDQLTNNVLPFPLFYPHSSNISTTSKGVMAREGPCYVPQRSSPFVSPTVLSACSYFYDLCHTELNSWQRKRMKFSDDPWLNGLHDKLKYKRGKSLPDIADHSDPFSVPNLMEELDLGIYGSVTKDIEDLCARRFQMLQPAFSLYPALSNHHPDFSHQSPTSGKTINFTSGGIIDLDDDCVLICPDAVEDSKPACKSSAEEMLLGHGYKSIVSLNDCQIHNNSSVVILDSDDEESAEKIGMAQASTCNLETLSSEIPQGLDANQKASWQYEEVILKRQIAENPSTDFADAHRPMTKMATLELVEVKIKNL</sequence>
<dbReference type="OrthoDB" id="1745510at2759"/>
<dbReference type="EMBL" id="JADFTS010000002">
    <property type="protein sequence ID" value="KAF9619378.1"/>
    <property type="molecule type" value="Genomic_DNA"/>
</dbReference>
<comment type="caution">
    <text evidence="1">The sequence shown here is derived from an EMBL/GenBank/DDBJ whole genome shotgun (WGS) entry which is preliminary data.</text>
</comment>
<reference evidence="1 2" key="1">
    <citation type="submission" date="2020-10" db="EMBL/GenBank/DDBJ databases">
        <title>The Coptis chinensis genome and diversification of protoberbering-type alkaloids.</title>
        <authorList>
            <person name="Wang B."/>
            <person name="Shu S."/>
            <person name="Song C."/>
            <person name="Liu Y."/>
        </authorList>
    </citation>
    <scope>NUCLEOTIDE SEQUENCE [LARGE SCALE GENOMIC DNA]</scope>
    <source>
        <strain evidence="1">HL-2020</strain>
        <tissue evidence="1">Leaf</tissue>
    </source>
</reference>
<organism evidence="1 2">
    <name type="scientific">Coptis chinensis</name>
    <dbReference type="NCBI Taxonomy" id="261450"/>
    <lineage>
        <taxon>Eukaryota</taxon>
        <taxon>Viridiplantae</taxon>
        <taxon>Streptophyta</taxon>
        <taxon>Embryophyta</taxon>
        <taxon>Tracheophyta</taxon>
        <taxon>Spermatophyta</taxon>
        <taxon>Magnoliopsida</taxon>
        <taxon>Ranunculales</taxon>
        <taxon>Ranunculaceae</taxon>
        <taxon>Coptidoideae</taxon>
        <taxon>Coptis</taxon>
    </lineage>
</organism>
<accession>A0A835IPM0</accession>
<gene>
    <name evidence="1" type="ORF">IFM89_006565</name>
</gene>